<evidence type="ECO:0000256" key="1">
    <source>
        <dbReference type="SAM" id="MobiDB-lite"/>
    </source>
</evidence>
<accession>A0ABD1VUW1</accession>
<sequence length="120" mass="13347">MQFLMGLSDSYSTIRGNILMMSPFPVIRRVHAILMQHERQVEVATDHEGQHSINWKKSNRKSDNRPNRSTGSSYRSTVSSKTGQKQCAHCGMLATLLIPAISSMASLQGTVSWEGPEVTK</sequence>
<gene>
    <name evidence="2" type="ORF">Adt_02065</name>
</gene>
<organism evidence="2 3">
    <name type="scientific">Abeliophyllum distichum</name>
    <dbReference type="NCBI Taxonomy" id="126358"/>
    <lineage>
        <taxon>Eukaryota</taxon>
        <taxon>Viridiplantae</taxon>
        <taxon>Streptophyta</taxon>
        <taxon>Embryophyta</taxon>
        <taxon>Tracheophyta</taxon>
        <taxon>Spermatophyta</taxon>
        <taxon>Magnoliopsida</taxon>
        <taxon>eudicotyledons</taxon>
        <taxon>Gunneridae</taxon>
        <taxon>Pentapetalae</taxon>
        <taxon>asterids</taxon>
        <taxon>lamiids</taxon>
        <taxon>Lamiales</taxon>
        <taxon>Oleaceae</taxon>
        <taxon>Forsythieae</taxon>
        <taxon>Abeliophyllum</taxon>
    </lineage>
</organism>
<keyword evidence="3" id="KW-1185">Reference proteome</keyword>
<name>A0ABD1VUW1_9LAMI</name>
<evidence type="ECO:0000313" key="2">
    <source>
        <dbReference type="EMBL" id="KAL2541087.1"/>
    </source>
</evidence>
<dbReference type="EMBL" id="JBFOLK010000001">
    <property type="protein sequence ID" value="KAL2541087.1"/>
    <property type="molecule type" value="Genomic_DNA"/>
</dbReference>
<dbReference type="Proteomes" id="UP001604336">
    <property type="component" value="Unassembled WGS sequence"/>
</dbReference>
<proteinExistence type="predicted"/>
<evidence type="ECO:0000313" key="3">
    <source>
        <dbReference type="Proteomes" id="UP001604336"/>
    </source>
</evidence>
<reference evidence="3" key="1">
    <citation type="submission" date="2024-07" db="EMBL/GenBank/DDBJ databases">
        <title>Two chromosome-level genome assemblies of Korean endemic species Abeliophyllum distichum and Forsythia ovata (Oleaceae).</title>
        <authorList>
            <person name="Jang H."/>
        </authorList>
    </citation>
    <scope>NUCLEOTIDE SEQUENCE [LARGE SCALE GENOMIC DNA]</scope>
</reference>
<feature type="compositionally biased region" description="Low complexity" evidence="1">
    <location>
        <begin position="69"/>
        <end position="82"/>
    </location>
</feature>
<dbReference type="PANTHER" id="PTHR34222:SF99">
    <property type="entry name" value="PROTEIN, PUTATIVE-RELATED"/>
    <property type="match status" value="1"/>
</dbReference>
<dbReference type="PANTHER" id="PTHR34222">
    <property type="entry name" value="GAG_PRE-INTEGRS DOMAIN-CONTAINING PROTEIN"/>
    <property type="match status" value="1"/>
</dbReference>
<protein>
    <submittedName>
        <fullName evidence="2">Uncharacterized protein</fullName>
    </submittedName>
</protein>
<dbReference type="AlphaFoldDB" id="A0ABD1VUW1"/>
<feature type="region of interest" description="Disordered" evidence="1">
    <location>
        <begin position="43"/>
        <end position="83"/>
    </location>
</feature>
<comment type="caution">
    <text evidence="2">The sequence shown here is derived from an EMBL/GenBank/DDBJ whole genome shotgun (WGS) entry which is preliminary data.</text>
</comment>